<keyword evidence="1" id="KW-0808">Transferase</keyword>
<proteinExistence type="predicted"/>
<evidence type="ECO:0000256" key="5">
    <source>
        <dbReference type="ARBA" id="ARBA00022801"/>
    </source>
</evidence>
<keyword evidence="5" id="KW-0378">Hydrolase</keyword>
<dbReference type="Gene3D" id="3.10.20.370">
    <property type="match status" value="1"/>
</dbReference>
<evidence type="ECO:0000256" key="2">
    <source>
        <dbReference type="ARBA" id="ARBA00022695"/>
    </source>
</evidence>
<evidence type="ECO:0000256" key="6">
    <source>
        <dbReference type="ARBA" id="ARBA00022918"/>
    </source>
</evidence>
<evidence type="ECO:0000313" key="11">
    <source>
        <dbReference type="Proteomes" id="UP000289886"/>
    </source>
</evidence>
<feature type="domain" description="Integrase catalytic" evidence="9">
    <location>
        <begin position="443"/>
        <end position="601"/>
    </location>
</feature>
<dbReference type="Pfam" id="PF17917">
    <property type="entry name" value="RT_RNaseH"/>
    <property type="match status" value="1"/>
</dbReference>
<dbReference type="PANTHER" id="PTHR37984">
    <property type="entry name" value="PROTEIN CBG26694"/>
    <property type="match status" value="1"/>
</dbReference>
<gene>
    <name evidence="10" type="ORF">EOD39_14137</name>
</gene>
<evidence type="ECO:0000256" key="4">
    <source>
        <dbReference type="ARBA" id="ARBA00022759"/>
    </source>
</evidence>
<dbReference type="Pfam" id="PF17921">
    <property type="entry name" value="Integrase_H2C2"/>
    <property type="match status" value="1"/>
</dbReference>
<dbReference type="InterPro" id="IPR043128">
    <property type="entry name" value="Rev_trsase/Diguanyl_cyclase"/>
</dbReference>
<dbReference type="PROSITE" id="PS50994">
    <property type="entry name" value="INTEGRASE"/>
    <property type="match status" value="1"/>
</dbReference>
<evidence type="ECO:0000259" key="9">
    <source>
        <dbReference type="PROSITE" id="PS50994"/>
    </source>
</evidence>
<dbReference type="GO" id="GO:0003964">
    <property type="term" value="F:RNA-directed DNA polymerase activity"/>
    <property type="evidence" value="ECO:0007669"/>
    <property type="project" value="UniProtKB-KW"/>
</dbReference>
<feature type="region of interest" description="Disordered" evidence="8">
    <location>
        <begin position="843"/>
        <end position="873"/>
    </location>
</feature>
<keyword evidence="2" id="KW-0548">Nucleotidyltransferase</keyword>
<dbReference type="GO" id="GO:0015074">
    <property type="term" value="P:DNA integration"/>
    <property type="evidence" value="ECO:0007669"/>
    <property type="project" value="InterPro"/>
</dbReference>
<dbReference type="SUPFAM" id="SSF53098">
    <property type="entry name" value="Ribonuclease H-like"/>
    <property type="match status" value="1"/>
</dbReference>
<dbReference type="FunFam" id="1.10.340.70:FF:000001">
    <property type="entry name" value="Retrovirus-related Pol polyprotein from transposon gypsy-like Protein"/>
    <property type="match status" value="1"/>
</dbReference>
<dbReference type="CDD" id="cd09274">
    <property type="entry name" value="RNase_HI_RT_Ty3"/>
    <property type="match status" value="1"/>
</dbReference>
<dbReference type="FunFam" id="3.10.20.370:FF:000001">
    <property type="entry name" value="Retrovirus-related Pol polyprotein from transposon 17.6-like protein"/>
    <property type="match status" value="1"/>
</dbReference>
<dbReference type="InterPro" id="IPR001584">
    <property type="entry name" value="Integrase_cat-core"/>
</dbReference>
<evidence type="ECO:0000256" key="3">
    <source>
        <dbReference type="ARBA" id="ARBA00022722"/>
    </source>
</evidence>
<name>A0A662YML4_ACIRT</name>
<feature type="compositionally biased region" description="Basic and acidic residues" evidence="8">
    <location>
        <begin position="848"/>
        <end position="873"/>
    </location>
</feature>
<keyword evidence="11" id="KW-1185">Reference proteome</keyword>
<keyword evidence="3" id="KW-0540">Nuclease</keyword>
<dbReference type="PANTHER" id="PTHR37984:SF15">
    <property type="entry name" value="INTEGRASE CATALYTIC DOMAIN-CONTAINING PROTEIN"/>
    <property type="match status" value="1"/>
</dbReference>
<dbReference type="InterPro" id="IPR036397">
    <property type="entry name" value="RNaseH_sf"/>
</dbReference>
<dbReference type="GO" id="GO:0004519">
    <property type="term" value="F:endonuclease activity"/>
    <property type="evidence" value="ECO:0007669"/>
    <property type="project" value="UniProtKB-KW"/>
</dbReference>
<sequence length="911" mass="104947">MDPAEIALVQAMKEKRPTTVGELRKILGFVSYYRPYIQNFSRRAKPLYELLSVSTDAKTVVEPRHTASGAPLRQKRASAEKPGQVSSRTPIKWTNEHQEVLNQLIDCLSSPPVLGYPDFMQPYVLHCDASQEGLGAVLYQWQQGKMVVIAYGSRTLTPAEKNYCMHSGKLEFLALNWKTCERFRDYLFHAPFFTVYTDNNPLTYILTTTKLNATGHRWVAELADFNFSIKYRPGQNNRDADGLSRMPLDLNNFINQCTEEIIPDMVSATLQGVVVAQEETWMSPIAVNALQIQVNTTQPSIQTIPREDIRRAQENDPVIGRVLQYLLREQHPSEEERRREHGDVVVLLREWERLCIEPDGTLFRKTASRSQLVLPKEYRPLVYKELHQEMGHLGVERTMNLIRDRFYWPRMQQEVEHFVTRVCECLKKRKPNRPARAPLSSIKTTYPFEMVSIDFLHLEPCKQGYQYILVVMDHFTQFAQAYATTNKSAKTVAEKIFGDYVFKFGFPSKIHHDMGKEFENRLMARLKEQCGIKGSHTTAYHPQGNGQFERFNRTLLGMPRTITEEKKIDWKTSLAKVVHAYNCTKHEATGFSPFYLLFGRSPRLPIDLLFDLRPEGEQGTYQDYVDKRRDRMTEAYQIASKSAKEEAERGKRYYNRKIYGADLQPGGRVLIRNLTEKGGPGKIRSYWEDKVYVIAGRKCKDSPVFEVRPEDGKGRTRILHRNLLLPCDFLPISLPADSQHGEVKQKRPSQAKVKSPKQQPHAQADSESEWYEELEGAYVCCPKSPSPSNTELDPNAAVFYPQYIEETTQLWNTEPETETVTDGFEDIEGRRSIVMVEADPEMVTEETMSDRVQNDTEGENPHLQRRCSAREKRPPRTLTYETLGRPTVVRRGISTHKVKLATHTNKSLNLF</sequence>
<evidence type="ECO:0000313" key="10">
    <source>
        <dbReference type="EMBL" id="RXM97672.1"/>
    </source>
</evidence>
<dbReference type="GO" id="GO:0016787">
    <property type="term" value="F:hydrolase activity"/>
    <property type="evidence" value="ECO:0007669"/>
    <property type="project" value="UniProtKB-KW"/>
</dbReference>
<accession>A0A662YML4</accession>
<comment type="caution">
    <text evidence="10">The sequence shown here is derived from an EMBL/GenBank/DDBJ whole genome shotgun (WGS) entry which is preliminary data.</text>
</comment>
<dbReference type="Proteomes" id="UP000289886">
    <property type="component" value="Unassembled WGS sequence"/>
</dbReference>
<dbReference type="AlphaFoldDB" id="A0A662YML4"/>
<dbReference type="Pfam" id="PF00665">
    <property type="entry name" value="rve"/>
    <property type="match status" value="1"/>
</dbReference>
<feature type="region of interest" description="Disordered" evidence="8">
    <location>
        <begin position="65"/>
        <end position="87"/>
    </location>
</feature>
<dbReference type="FunFam" id="3.30.420.10:FF:000032">
    <property type="entry name" value="Retrovirus-related Pol polyprotein from transposon 297-like Protein"/>
    <property type="match status" value="1"/>
</dbReference>
<protein>
    <recommendedName>
        <fullName evidence="7">Gypsy retrotransposon integrase-like protein 1</fullName>
    </recommendedName>
</protein>
<dbReference type="Gene3D" id="1.10.340.70">
    <property type="match status" value="1"/>
</dbReference>
<dbReference type="InterPro" id="IPR050951">
    <property type="entry name" value="Retrovirus_Pol_polyprotein"/>
</dbReference>
<keyword evidence="4" id="KW-0255">Endonuclease</keyword>
<keyword evidence="6" id="KW-0695">RNA-directed DNA polymerase</keyword>
<feature type="region of interest" description="Disordered" evidence="8">
    <location>
        <begin position="739"/>
        <end position="768"/>
    </location>
</feature>
<dbReference type="GO" id="GO:0003676">
    <property type="term" value="F:nucleic acid binding"/>
    <property type="evidence" value="ECO:0007669"/>
    <property type="project" value="InterPro"/>
</dbReference>
<dbReference type="Gene3D" id="3.30.70.270">
    <property type="match status" value="1"/>
</dbReference>
<evidence type="ECO:0000256" key="8">
    <source>
        <dbReference type="SAM" id="MobiDB-lite"/>
    </source>
</evidence>
<dbReference type="EMBL" id="SCEB01000990">
    <property type="protein sequence ID" value="RXM97672.1"/>
    <property type="molecule type" value="Genomic_DNA"/>
</dbReference>
<dbReference type="Gene3D" id="3.30.420.10">
    <property type="entry name" value="Ribonuclease H-like superfamily/Ribonuclease H"/>
    <property type="match status" value="1"/>
</dbReference>
<evidence type="ECO:0000256" key="7">
    <source>
        <dbReference type="ARBA" id="ARBA00039658"/>
    </source>
</evidence>
<evidence type="ECO:0000256" key="1">
    <source>
        <dbReference type="ARBA" id="ARBA00022679"/>
    </source>
</evidence>
<dbReference type="InterPro" id="IPR012337">
    <property type="entry name" value="RNaseH-like_sf"/>
</dbReference>
<dbReference type="InterPro" id="IPR043502">
    <property type="entry name" value="DNA/RNA_pol_sf"/>
</dbReference>
<dbReference type="InterPro" id="IPR041373">
    <property type="entry name" value="RT_RNaseH"/>
</dbReference>
<organism evidence="10 11">
    <name type="scientific">Acipenser ruthenus</name>
    <name type="common">Sterlet sturgeon</name>
    <dbReference type="NCBI Taxonomy" id="7906"/>
    <lineage>
        <taxon>Eukaryota</taxon>
        <taxon>Metazoa</taxon>
        <taxon>Chordata</taxon>
        <taxon>Craniata</taxon>
        <taxon>Vertebrata</taxon>
        <taxon>Euteleostomi</taxon>
        <taxon>Actinopterygii</taxon>
        <taxon>Chondrostei</taxon>
        <taxon>Acipenseriformes</taxon>
        <taxon>Acipenseridae</taxon>
        <taxon>Acipenser</taxon>
    </lineage>
</organism>
<reference evidence="10 11" key="1">
    <citation type="submission" date="2019-01" db="EMBL/GenBank/DDBJ databases">
        <title>Draft Genome and Complete Hox-Cluster Characterization of the Sterlet Sturgeon (Acipenser ruthenus).</title>
        <authorList>
            <person name="Wei Q."/>
        </authorList>
    </citation>
    <scope>NUCLEOTIDE SEQUENCE [LARGE SCALE GENOMIC DNA]</scope>
    <source>
        <strain evidence="10">WHYD16114868_AA</strain>
        <tissue evidence="10">Blood</tissue>
    </source>
</reference>
<dbReference type="SUPFAM" id="SSF56672">
    <property type="entry name" value="DNA/RNA polymerases"/>
    <property type="match status" value="1"/>
</dbReference>
<dbReference type="InterPro" id="IPR041588">
    <property type="entry name" value="Integrase_H2C2"/>
</dbReference>